<feature type="domain" description="DUF7146" evidence="5">
    <location>
        <begin position="1534"/>
        <end position="1639"/>
    </location>
</feature>
<dbReference type="GO" id="GO:0008168">
    <property type="term" value="F:methyltransferase activity"/>
    <property type="evidence" value="ECO:0007669"/>
    <property type="project" value="UniProtKB-KW"/>
</dbReference>
<feature type="domain" description="Strawberry notch AAA" evidence="4">
    <location>
        <begin position="413"/>
        <end position="736"/>
    </location>
</feature>
<comment type="similarity">
    <text evidence="1">Belongs to the SBNO family.</text>
</comment>
<name>A0A4P9Z7J9_9FUNG</name>
<dbReference type="GO" id="GO:0004386">
    <property type="term" value="F:helicase activity"/>
    <property type="evidence" value="ECO:0007669"/>
    <property type="project" value="UniProtKB-KW"/>
</dbReference>
<protein>
    <submittedName>
        <fullName evidence="6">Putative methylase/helicase</fullName>
    </submittedName>
</protein>
<dbReference type="Pfam" id="PF23639">
    <property type="entry name" value="DUF7146"/>
    <property type="match status" value="1"/>
</dbReference>
<dbReference type="EMBL" id="KZ989113">
    <property type="protein sequence ID" value="RKP28182.1"/>
    <property type="molecule type" value="Genomic_DNA"/>
</dbReference>
<gene>
    <name evidence="6" type="ORF">SYNPS1DRAFT_20489</name>
</gene>
<dbReference type="GO" id="GO:0032259">
    <property type="term" value="P:methylation"/>
    <property type="evidence" value="ECO:0007669"/>
    <property type="project" value="UniProtKB-KW"/>
</dbReference>
<evidence type="ECO:0000259" key="4">
    <source>
        <dbReference type="Pfam" id="PF13872"/>
    </source>
</evidence>
<dbReference type="Gene3D" id="3.40.50.300">
    <property type="entry name" value="P-loop containing nucleotide triphosphate hydrolases"/>
    <property type="match status" value="1"/>
</dbReference>
<keyword evidence="7" id="KW-1185">Reference proteome</keyword>
<proteinExistence type="inferred from homology"/>
<dbReference type="InterPro" id="IPR026937">
    <property type="entry name" value="SBNO_Helicase_C_dom"/>
</dbReference>
<keyword evidence="6" id="KW-0347">Helicase</keyword>
<feature type="domain" description="Strawberry notch helicase C" evidence="3">
    <location>
        <begin position="907"/>
        <end position="1159"/>
    </location>
</feature>
<dbReference type="InterPro" id="IPR027417">
    <property type="entry name" value="P-loop_NTPase"/>
</dbReference>
<evidence type="ECO:0000259" key="5">
    <source>
        <dbReference type="Pfam" id="PF23639"/>
    </source>
</evidence>
<dbReference type="InterPro" id="IPR026741">
    <property type="entry name" value="SNO"/>
</dbReference>
<accession>A0A4P9Z7J9</accession>
<evidence type="ECO:0000259" key="3">
    <source>
        <dbReference type="Pfam" id="PF13871"/>
    </source>
</evidence>
<dbReference type="InterPro" id="IPR006171">
    <property type="entry name" value="TOPRIM_dom"/>
</dbReference>
<keyword evidence="6" id="KW-0067">ATP-binding</keyword>
<dbReference type="PANTHER" id="PTHR12706:SF30">
    <property type="entry name" value="PROTEIN STRAWBERRY NOTCH-RELATED"/>
    <property type="match status" value="1"/>
</dbReference>
<dbReference type="Proteomes" id="UP000278143">
    <property type="component" value="Unassembled WGS sequence"/>
</dbReference>
<dbReference type="InterPro" id="IPR055570">
    <property type="entry name" value="DUF7146"/>
</dbReference>
<dbReference type="GO" id="GO:0006355">
    <property type="term" value="P:regulation of DNA-templated transcription"/>
    <property type="evidence" value="ECO:0007669"/>
    <property type="project" value="InterPro"/>
</dbReference>
<dbReference type="Pfam" id="PF13362">
    <property type="entry name" value="Toprim_3"/>
    <property type="match status" value="1"/>
</dbReference>
<evidence type="ECO:0000313" key="7">
    <source>
        <dbReference type="Proteomes" id="UP000278143"/>
    </source>
</evidence>
<evidence type="ECO:0000256" key="1">
    <source>
        <dbReference type="ARBA" id="ARBA00006992"/>
    </source>
</evidence>
<dbReference type="OrthoDB" id="421838at2759"/>
<evidence type="ECO:0000313" key="6">
    <source>
        <dbReference type="EMBL" id="RKP28182.1"/>
    </source>
</evidence>
<dbReference type="SUPFAM" id="SSF52540">
    <property type="entry name" value="P-loop containing nucleoside triphosphate hydrolases"/>
    <property type="match status" value="1"/>
</dbReference>
<sequence>MNAHTLAAALPTAADQPTDAAAIHAAALLLLPHIERGERIDAAVLRTAMETAFGASDTAGAWDWKDAYDACEAATVLMLRKYGKALLRKAGSPAAAVPLFGKIAGLLPTHTRRSEEAQAFQQFSTPIPLGLAAITAAAITPADRVLEPSAGTGLLAILAEIAGGTLVLNELAETRAALISSLFPAIPVTRFDAAQIDDHLDPATVPTIVVMNPPFSVLANVEGRVADAAYRHLASALARLADGGRLVAITGANFGPDIPAWRDAFVRLQERGRVVFTAAVHGSVYAKHGTTVETRLTVIDKIPADEPSAFPASPGTAPDIATLMTWIAEHVPPRLAVAPAVQVMPTGATPRTVRGYLARTAATSATRVGLADPEGVPLAYETVDWTPAEGARLSDAIYEQYGLQTIRIPGSQAHPTKLVQSAAMASVAPPKPSYRPTLPATIMDSLSDSQLETLIFAGEAHSDFLAGSWTIDDTFDVVAAAADDANGVVRFRRGFFIGDGTGVGKGRESASIVLDNWMQGRRKAVWISKSDKLIEDAQRDWSALGMERLLVTPLSRFPRGKPIALPEGVLFTTYATLRSDDRGEKVSRVKQIVEWLGSDFDGVIIFDEAHAMQNAGGGKGERGDVTPSQQGRAGLRLQHALPNARVVYVSATGATTVQNLAYAQRLGLWGGDDFPFSTRAEFVEAIEAGGVAAMEVLARDLRALGLYTARSLSFDGVEYELVEHELTAEQRRIYDAYAGAFAIIHNHLDAAMQAANITGSTGTLNRQAKSAARSAFESAKQRFFGHLLTSMKTPTLIRSIAADLEAGHSAVIQIVSTGEALMERRLAEVPTEEWNDIRVDITPREYVLDYLAHSFPVQLYEPFSDGEGNMSSRPVFRDGQPVESREAVARRTELIEKLASLPPVPGALDQIVQHFGADVVAEVTGRSRRIVRKGQRLVVETRAASANLAETQAFMDDMKRVLVFSDAGGTGRSYHAELSARNTRLRVHYLLEPGWKADAAIQGLGRTHRTNQAQPPLFRPIATNVKAEKRFLSTIARRLDTLGAITRGQRQTGGQGLFRPEDNLESHYARDALRQLYILIVRGKIEGCSLQRFEDTTGLKLMDDNGIKDELPPITTFLNRLLALTIDLQDVLFAAFEQLLTAKVEGAIAAGIYDIGLETLRAESFVVTDRQTIYTHPGTGAETSLLTIQQRERNRPMTAEEAMAWLDDPVAKLLVNERSHRAAVQLPAPSLMLDDGEIERRVRLIRPMEQHHASIRMMDESHWIAASRAEFTAAWNAEIAEVPAYSDSTIHIVAGLLLPIWKRLPNESSRVYRLQTDDGERIIGRRVSPAWVANATTVGTTNLSADHAYAALIEGKTILDLAEGLQLRRVRVMGADRIELSGFTDAMRERLRAFGLFSEIISWKLRFFVPVGADGATIIGKLIGTYPIQRAEAVCRHYLSNGHRQGNYWQVGDARNTKGRSMYVRLKDSPKGPAGKWTDAATGEHGDLLDVIRESCGLIDFKDVADEARLFLSMPPPAPEPSAFQPLAPAPHGSPEAARRLIRMSQPIAGTIVAAYLRQRGITDLRGAGNLYFHPHCYYRPDEHAPTETWPAMIAAVTDLDGMITGAHRTWLDSRRHDKAPFETPRRAMGDLLGNAVRFGAGGEVMAAGEGIETVLSIRQVVPNMPMVAALSAAHLAAILFPDTLRRLYILRDDDPAGDGARDSLIERANAAGIEAIVISPQLGDFNEDLRTLGIATLRSQTRVQLGPQDVARFMALAA</sequence>
<keyword evidence="6" id="KW-0489">Methyltransferase</keyword>
<keyword evidence="6" id="KW-0547">Nucleotide-binding</keyword>
<dbReference type="Gene3D" id="3.40.50.150">
    <property type="entry name" value="Vaccinia Virus protein VP39"/>
    <property type="match status" value="1"/>
</dbReference>
<dbReference type="Pfam" id="PF13872">
    <property type="entry name" value="AAA_34"/>
    <property type="match status" value="1"/>
</dbReference>
<keyword evidence="6" id="KW-0808">Transferase</keyword>
<feature type="domain" description="Toprim" evidence="2">
    <location>
        <begin position="1646"/>
        <end position="1734"/>
    </location>
</feature>
<dbReference type="SUPFAM" id="SSF53335">
    <property type="entry name" value="S-adenosyl-L-methionine-dependent methyltransferases"/>
    <property type="match status" value="1"/>
</dbReference>
<dbReference type="InterPro" id="IPR039187">
    <property type="entry name" value="SNO_AAA"/>
</dbReference>
<dbReference type="PANTHER" id="PTHR12706">
    <property type="entry name" value="STRAWBERRY NOTCH-RELATED"/>
    <property type="match status" value="1"/>
</dbReference>
<dbReference type="InterPro" id="IPR029063">
    <property type="entry name" value="SAM-dependent_MTases_sf"/>
</dbReference>
<reference evidence="7" key="1">
    <citation type="journal article" date="2018" name="Nat. Microbiol.">
        <title>Leveraging single-cell genomics to expand the fungal tree of life.</title>
        <authorList>
            <person name="Ahrendt S.R."/>
            <person name="Quandt C.A."/>
            <person name="Ciobanu D."/>
            <person name="Clum A."/>
            <person name="Salamov A."/>
            <person name="Andreopoulos B."/>
            <person name="Cheng J.F."/>
            <person name="Woyke T."/>
            <person name="Pelin A."/>
            <person name="Henrissat B."/>
            <person name="Reynolds N.K."/>
            <person name="Benny G.L."/>
            <person name="Smith M.E."/>
            <person name="James T.Y."/>
            <person name="Grigoriev I.V."/>
        </authorList>
    </citation>
    <scope>NUCLEOTIDE SEQUENCE [LARGE SCALE GENOMIC DNA]</scope>
    <source>
        <strain evidence="7">Benny S71-1</strain>
    </source>
</reference>
<dbReference type="Pfam" id="PF13871">
    <property type="entry name" value="Helicase_C_4"/>
    <property type="match status" value="1"/>
</dbReference>
<organism evidence="6 7">
    <name type="scientific">Syncephalis pseudoplumigaleata</name>
    <dbReference type="NCBI Taxonomy" id="1712513"/>
    <lineage>
        <taxon>Eukaryota</taxon>
        <taxon>Fungi</taxon>
        <taxon>Fungi incertae sedis</taxon>
        <taxon>Zoopagomycota</taxon>
        <taxon>Zoopagomycotina</taxon>
        <taxon>Zoopagomycetes</taxon>
        <taxon>Zoopagales</taxon>
        <taxon>Piptocephalidaceae</taxon>
        <taxon>Syncephalis</taxon>
    </lineage>
</organism>
<keyword evidence="6" id="KW-0378">Hydrolase</keyword>
<evidence type="ECO:0000259" key="2">
    <source>
        <dbReference type="Pfam" id="PF13362"/>
    </source>
</evidence>